<dbReference type="GO" id="GO:0003677">
    <property type="term" value="F:DNA binding"/>
    <property type="evidence" value="ECO:0007669"/>
    <property type="project" value="InterPro"/>
</dbReference>
<dbReference type="InterPro" id="IPR017956">
    <property type="entry name" value="AT_hook_DNA-bd_motif"/>
</dbReference>
<organism evidence="2">
    <name type="scientific">Sesamum latifolium</name>
    <dbReference type="NCBI Taxonomy" id="2727402"/>
    <lineage>
        <taxon>Eukaryota</taxon>
        <taxon>Viridiplantae</taxon>
        <taxon>Streptophyta</taxon>
        <taxon>Embryophyta</taxon>
        <taxon>Tracheophyta</taxon>
        <taxon>Spermatophyta</taxon>
        <taxon>Magnoliopsida</taxon>
        <taxon>eudicotyledons</taxon>
        <taxon>Gunneridae</taxon>
        <taxon>Pentapetalae</taxon>
        <taxon>asterids</taxon>
        <taxon>lamiids</taxon>
        <taxon>Lamiales</taxon>
        <taxon>Pedaliaceae</taxon>
        <taxon>Sesamum</taxon>
    </lineage>
</organism>
<feature type="compositionally biased region" description="Polar residues" evidence="1">
    <location>
        <begin position="107"/>
        <end position="126"/>
    </location>
</feature>
<reference evidence="2" key="1">
    <citation type="submission" date="2020-06" db="EMBL/GenBank/DDBJ databases">
        <authorList>
            <person name="Li T."/>
            <person name="Hu X."/>
            <person name="Zhang T."/>
            <person name="Song X."/>
            <person name="Zhang H."/>
            <person name="Dai N."/>
            <person name="Sheng W."/>
            <person name="Hou X."/>
            <person name="Wei L."/>
        </authorList>
    </citation>
    <scope>NUCLEOTIDE SEQUENCE</scope>
    <source>
        <strain evidence="2">KEN1</strain>
        <tissue evidence="2">Leaf</tissue>
    </source>
</reference>
<evidence type="ECO:0000256" key="1">
    <source>
        <dbReference type="SAM" id="MobiDB-lite"/>
    </source>
</evidence>
<evidence type="ECO:0008006" key="3">
    <source>
        <dbReference type="Google" id="ProtNLM"/>
    </source>
</evidence>
<name>A0AAW2XM96_9LAMI</name>
<sequence length="229" mass="24607">MSGVPEAAAVMTSRDLFTVGPAVSTGPTSSQPQLDQQMRVPYTTDGAYRPVGSPQPYQSISGGGPVMKHGMNLNSGDQKRKRGRPRKYGMAAMAMTMASAPQPISVGMQQTQSFSPSAAATQTESQPPVGGSASPTAKARGRPPGSSNKKKQMEAIGNMGYEIPFFNSPLNGKSNLCLEKLFLYINILGLTDLREYGKFSYMYGGFSWDLRFQLTLSYSLSVPEILTSL</sequence>
<reference evidence="2" key="2">
    <citation type="journal article" date="2024" name="Plant">
        <title>Genomic evolution and insights into agronomic trait innovations of Sesamum species.</title>
        <authorList>
            <person name="Miao H."/>
            <person name="Wang L."/>
            <person name="Qu L."/>
            <person name="Liu H."/>
            <person name="Sun Y."/>
            <person name="Le M."/>
            <person name="Wang Q."/>
            <person name="Wei S."/>
            <person name="Zheng Y."/>
            <person name="Lin W."/>
            <person name="Duan Y."/>
            <person name="Cao H."/>
            <person name="Xiong S."/>
            <person name="Wang X."/>
            <person name="Wei L."/>
            <person name="Li C."/>
            <person name="Ma Q."/>
            <person name="Ju M."/>
            <person name="Zhao R."/>
            <person name="Li G."/>
            <person name="Mu C."/>
            <person name="Tian Q."/>
            <person name="Mei H."/>
            <person name="Zhang T."/>
            <person name="Gao T."/>
            <person name="Zhang H."/>
        </authorList>
    </citation>
    <scope>NUCLEOTIDE SEQUENCE</scope>
    <source>
        <strain evidence="2">KEN1</strain>
    </source>
</reference>
<proteinExistence type="predicted"/>
<dbReference type="AlphaFoldDB" id="A0AAW2XM96"/>
<dbReference type="SMART" id="SM00384">
    <property type="entry name" value="AT_hook"/>
    <property type="match status" value="2"/>
</dbReference>
<evidence type="ECO:0000313" key="2">
    <source>
        <dbReference type="EMBL" id="KAL0454983.1"/>
    </source>
</evidence>
<accession>A0AAW2XM96</accession>
<dbReference type="EMBL" id="JACGWN010000003">
    <property type="protein sequence ID" value="KAL0454983.1"/>
    <property type="molecule type" value="Genomic_DNA"/>
</dbReference>
<comment type="caution">
    <text evidence="2">The sequence shown here is derived from an EMBL/GenBank/DDBJ whole genome shotgun (WGS) entry which is preliminary data.</text>
</comment>
<gene>
    <name evidence="2" type="ORF">Slati_0837500</name>
</gene>
<feature type="region of interest" description="Disordered" evidence="1">
    <location>
        <begin position="107"/>
        <end position="151"/>
    </location>
</feature>
<protein>
    <recommendedName>
        <fullName evidence="3">AT-hook motif nuclear-localized protein</fullName>
    </recommendedName>
</protein>